<dbReference type="Proteomes" id="UP001274896">
    <property type="component" value="Unassembled WGS sequence"/>
</dbReference>
<dbReference type="InterPro" id="IPR012677">
    <property type="entry name" value="Nucleotide-bd_a/b_plait_sf"/>
</dbReference>
<dbReference type="AlphaFoldDB" id="A0AAE0QIY3"/>
<dbReference type="InterPro" id="IPR000504">
    <property type="entry name" value="RRM_dom"/>
</dbReference>
<accession>A0AAE0QIY3</accession>
<dbReference type="Pfam" id="PF00076">
    <property type="entry name" value="RRM_1"/>
    <property type="match status" value="1"/>
</dbReference>
<reference evidence="4" key="1">
    <citation type="submission" date="2023-06" db="EMBL/GenBank/DDBJ databases">
        <title>Male Hemibagrus guttatus genome.</title>
        <authorList>
            <person name="Bian C."/>
        </authorList>
    </citation>
    <scope>NUCLEOTIDE SEQUENCE</scope>
    <source>
        <strain evidence="4">Male_cb2023</strain>
        <tissue evidence="4">Muscle</tissue>
    </source>
</reference>
<dbReference type="SUPFAM" id="SSF54928">
    <property type="entry name" value="RNA-binding domain, RBD"/>
    <property type="match status" value="1"/>
</dbReference>
<protein>
    <recommendedName>
        <fullName evidence="3">RRM domain-containing protein</fullName>
    </recommendedName>
</protein>
<feature type="non-terminal residue" evidence="4">
    <location>
        <position position="1"/>
    </location>
</feature>
<evidence type="ECO:0000313" key="4">
    <source>
        <dbReference type="EMBL" id="KAK3523947.1"/>
    </source>
</evidence>
<evidence type="ECO:0000259" key="3">
    <source>
        <dbReference type="PROSITE" id="PS50102"/>
    </source>
</evidence>
<gene>
    <name evidence="4" type="ORF">QTP70_016765</name>
</gene>
<proteinExistence type="predicted"/>
<sequence>VKIENGRSRGVGFVRFASSVDAMKAKQEMDGRIWSRNLVHVEVVQRKEKHQAHLPHQTKGTITPSTHQVPHAIPVVKSAPAVHTVPVVDNVPAVDIAPVVDSVPAIDTVPSVESVPVVVPAAAAVSEVSAPTQAPDEDEAPFTPVETLNEVQQEKETTVRTNNVLCSQDVLTYPPPGKWLMIYMLESAPLEDQIQMAHDYMLPLIEEIHPTQAQ</sequence>
<keyword evidence="5" id="KW-1185">Reference proteome</keyword>
<keyword evidence="1" id="KW-0694">RNA-binding</keyword>
<organism evidence="4 5">
    <name type="scientific">Hemibagrus guttatus</name>
    <dbReference type="NCBI Taxonomy" id="175788"/>
    <lineage>
        <taxon>Eukaryota</taxon>
        <taxon>Metazoa</taxon>
        <taxon>Chordata</taxon>
        <taxon>Craniata</taxon>
        <taxon>Vertebrata</taxon>
        <taxon>Euteleostomi</taxon>
        <taxon>Actinopterygii</taxon>
        <taxon>Neopterygii</taxon>
        <taxon>Teleostei</taxon>
        <taxon>Ostariophysi</taxon>
        <taxon>Siluriformes</taxon>
        <taxon>Bagridae</taxon>
        <taxon>Hemibagrus</taxon>
    </lineage>
</organism>
<comment type="caution">
    <text evidence="4">The sequence shown here is derived from an EMBL/GenBank/DDBJ whole genome shotgun (WGS) entry which is preliminary data.</text>
</comment>
<dbReference type="Gene3D" id="3.30.70.330">
    <property type="match status" value="1"/>
</dbReference>
<dbReference type="PROSITE" id="PS50102">
    <property type="entry name" value="RRM"/>
    <property type="match status" value="1"/>
</dbReference>
<evidence type="ECO:0000256" key="1">
    <source>
        <dbReference type="PROSITE-ProRule" id="PRU00176"/>
    </source>
</evidence>
<feature type="domain" description="RRM" evidence="3">
    <location>
        <begin position="1"/>
        <end position="46"/>
    </location>
</feature>
<dbReference type="EMBL" id="JAUCMX010000014">
    <property type="protein sequence ID" value="KAK3523947.1"/>
    <property type="molecule type" value="Genomic_DNA"/>
</dbReference>
<feature type="compositionally biased region" description="Polar residues" evidence="2">
    <location>
        <begin position="58"/>
        <end position="67"/>
    </location>
</feature>
<evidence type="ECO:0000313" key="5">
    <source>
        <dbReference type="Proteomes" id="UP001274896"/>
    </source>
</evidence>
<name>A0AAE0QIY3_9TELE</name>
<evidence type="ECO:0000256" key="2">
    <source>
        <dbReference type="SAM" id="MobiDB-lite"/>
    </source>
</evidence>
<dbReference type="GO" id="GO:0003723">
    <property type="term" value="F:RNA binding"/>
    <property type="evidence" value="ECO:0007669"/>
    <property type="project" value="UniProtKB-UniRule"/>
</dbReference>
<dbReference type="InterPro" id="IPR035979">
    <property type="entry name" value="RBD_domain_sf"/>
</dbReference>
<feature type="region of interest" description="Disordered" evidence="2">
    <location>
        <begin position="48"/>
        <end position="67"/>
    </location>
</feature>